<dbReference type="GO" id="GO:0016020">
    <property type="term" value="C:membrane"/>
    <property type="evidence" value="ECO:0007669"/>
    <property type="project" value="InterPro"/>
</dbReference>
<feature type="transmembrane region" description="Helical" evidence="3">
    <location>
        <begin position="95"/>
        <end position="112"/>
    </location>
</feature>
<keyword evidence="2" id="KW-0201">Cytochrome c-type biogenesis</keyword>
<dbReference type="AlphaFoldDB" id="A0A937M390"/>
<evidence type="ECO:0000256" key="1">
    <source>
        <dbReference type="ARBA" id="ARBA00009186"/>
    </source>
</evidence>
<proteinExistence type="inferred from homology"/>
<evidence type="ECO:0000256" key="3">
    <source>
        <dbReference type="SAM" id="Phobius"/>
    </source>
</evidence>
<gene>
    <name evidence="4" type="ORF">ISR29_06705</name>
</gene>
<feature type="non-terminal residue" evidence="4">
    <location>
        <position position="128"/>
    </location>
</feature>
<comment type="similarity">
    <text evidence="1">Belongs to the CcmF/CycK/Ccl1/NrfE/CcsA family.</text>
</comment>
<evidence type="ECO:0000313" key="5">
    <source>
        <dbReference type="Proteomes" id="UP000705230"/>
    </source>
</evidence>
<dbReference type="EMBL" id="JADHSG010000029">
    <property type="protein sequence ID" value="MBL6903872.1"/>
    <property type="molecule type" value="Genomic_DNA"/>
</dbReference>
<evidence type="ECO:0000313" key="4">
    <source>
        <dbReference type="EMBL" id="MBL6903872.1"/>
    </source>
</evidence>
<dbReference type="InterPro" id="IPR003567">
    <property type="entry name" value="Cyt_c_biogenesis"/>
</dbReference>
<dbReference type="PANTHER" id="PTHR43653:SF1">
    <property type="entry name" value="CYTOCHROME C-TYPE BIOGENESIS PROTEIN CCMF"/>
    <property type="match status" value="1"/>
</dbReference>
<dbReference type="PANTHER" id="PTHR43653">
    <property type="entry name" value="CYTOCHROME C ASSEMBLY PROTEIN-RELATED"/>
    <property type="match status" value="1"/>
</dbReference>
<dbReference type="GO" id="GO:0015232">
    <property type="term" value="F:heme transmembrane transporter activity"/>
    <property type="evidence" value="ECO:0007669"/>
    <property type="project" value="InterPro"/>
</dbReference>
<keyword evidence="3" id="KW-0812">Transmembrane</keyword>
<feature type="transmembrane region" description="Helical" evidence="3">
    <location>
        <begin position="41"/>
        <end position="61"/>
    </location>
</feature>
<accession>A0A937M390</accession>
<keyword evidence="3" id="KW-1133">Transmembrane helix</keyword>
<reference evidence="4" key="1">
    <citation type="submission" date="2020-10" db="EMBL/GenBank/DDBJ databases">
        <title>Microbiome of the Black Sea water column analyzed by genome centric metagenomics.</title>
        <authorList>
            <person name="Cabello-Yeves P.J."/>
            <person name="Callieri C."/>
            <person name="Picazo A."/>
            <person name="Mehrshad M."/>
            <person name="Haro-Moreno J.M."/>
            <person name="Roda-Garcia J."/>
            <person name="Dzembekova N."/>
            <person name="Slabakova V."/>
            <person name="Slabakova N."/>
            <person name="Moncheva S."/>
            <person name="Rodriguez-Valera F."/>
        </authorList>
    </citation>
    <scope>NUCLEOTIDE SEQUENCE</scope>
    <source>
        <strain evidence="4">BS30m-G43</strain>
    </source>
</reference>
<comment type="caution">
    <text evidence="4">The sequence shown here is derived from an EMBL/GenBank/DDBJ whole genome shotgun (WGS) entry which is preliminary data.</text>
</comment>
<organism evidence="4 5">
    <name type="scientific">SAR86 cluster bacterium</name>
    <dbReference type="NCBI Taxonomy" id="2030880"/>
    <lineage>
        <taxon>Bacteria</taxon>
        <taxon>Pseudomonadati</taxon>
        <taxon>Pseudomonadota</taxon>
        <taxon>Gammaproteobacteria</taxon>
        <taxon>SAR86 cluster</taxon>
    </lineage>
</organism>
<dbReference type="Proteomes" id="UP000705230">
    <property type="component" value="Unassembled WGS sequence"/>
</dbReference>
<name>A0A937M390_9GAMM</name>
<keyword evidence="3" id="KW-0472">Membrane</keyword>
<protein>
    <submittedName>
        <fullName evidence="4">Cytochrome C biogenesis protein CcmF</fullName>
    </submittedName>
</protein>
<evidence type="ECO:0000256" key="2">
    <source>
        <dbReference type="ARBA" id="ARBA00022748"/>
    </source>
</evidence>
<feature type="transmembrane region" description="Helical" evidence="3">
    <location>
        <begin position="6"/>
        <end position="29"/>
    </location>
</feature>
<sequence length="128" mass="14789">MLIEIAHFLSILSTGLFFICFIFSFFLNSKDIFIINLVSRIYSHSFFIFLSSFFVYVWLAISDNFSVLYIAQHSNINLPVFYKISSIWSAHEGSMFLWIIFLTSWGAVYNLSTSNDQLLKARTLGVIS</sequence>
<dbReference type="GO" id="GO:0017004">
    <property type="term" value="P:cytochrome complex assembly"/>
    <property type="evidence" value="ECO:0007669"/>
    <property type="project" value="UniProtKB-KW"/>
</dbReference>